<sequence length="113" mass="13028">MFLSKFIVVFGCIFVSFDFGNCGGTPALVSEFVYITYAGKRNFEGIAKCLNEKPLRQDATVSIWEWDPISDDFLAEQKIYNNKIDEISARFKLLFLILIHIQLKGVLPFYNYI</sequence>
<accession>A0A914YE38</accession>
<protein>
    <submittedName>
        <fullName evidence="3">Uncharacterized protein</fullName>
    </submittedName>
</protein>
<dbReference type="WBParaSite" id="PSU_v2.g17026.t1">
    <property type="protein sequence ID" value="PSU_v2.g17026.t1"/>
    <property type="gene ID" value="PSU_v2.g17026"/>
</dbReference>
<keyword evidence="1" id="KW-0732">Signal</keyword>
<name>A0A914YE38_9BILA</name>
<feature type="chain" id="PRO_5037041899" evidence="1">
    <location>
        <begin position="23"/>
        <end position="113"/>
    </location>
</feature>
<reference evidence="3" key="1">
    <citation type="submission" date="2022-11" db="UniProtKB">
        <authorList>
            <consortium name="WormBaseParasite"/>
        </authorList>
    </citation>
    <scope>IDENTIFICATION</scope>
</reference>
<organism evidence="2 3">
    <name type="scientific">Panagrolaimus superbus</name>
    <dbReference type="NCBI Taxonomy" id="310955"/>
    <lineage>
        <taxon>Eukaryota</taxon>
        <taxon>Metazoa</taxon>
        <taxon>Ecdysozoa</taxon>
        <taxon>Nematoda</taxon>
        <taxon>Chromadorea</taxon>
        <taxon>Rhabditida</taxon>
        <taxon>Tylenchina</taxon>
        <taxon>Panagrolaimomorpha</taxon>
        <taxon>Panagrolaimoidea</taxon>
        <taxon>Panagrolaimidae</taxon>
        <taxon>Panagrolaimus</taxon>
    </lineage>
</organism>
<dbReference type="AlphaFoldDB" id="A0A914YE38"/>
<evidence type="ECO:0000256" key="1">
    <source>
        <dbReference type="SAM" id="SignalP"/>
    </source>
</evidence>
<dbReference type="Proteomes" id="UP000887577">
    <property type="component" value="Unplaced"/>
</dbReference>
<evidence type="ECO:0000313" key="3">
    <source>
        <dbReference type="WBParaSite" id="PSU_v2.g17026.t1"/>
    </source>
</evidence>
<feature type="signal peptide" evidence="1">
    <location>
        <begin position="1"/>
        <end position="22"/>
    </location>
</feature>
<proteinExistence type="predicted"/>
<evidence type="ECO:0000313" key="2">
    <source>
        <dbReference type="Proteomes" id="UP000887577"/>
    </source>
</evidence>
<keyword evidence="2" id="KW-1185">Reference proteome</keyword>